<protein>
    <submittedName>
        <fullName evidence="5">TetR family transcriptional regulator</fullName>
    </submittedName>
</protein>
<dbReference type="InterPro" id="IPR009057">
    <property type="entry name" value="Homeodomain-like_sf"/>
</dbReference>
<name>A0ABX4FRN8_9GAMM</name>
<accession>A0ABX4FRN8</accession>
<feature type="domain" description="HTH tetR-type" evidence="4">
    <location>
        <begin position="17"/>
        <end position="58"/>
    </location>
</feature>
<evidence type="ECO:0000256" key="3">
    <source>
        <dbReference type="ARBA" id="ARBA00023163"/>
    </source>
</evidence>
<dbReference type="PANTHER" id="PTHR47506:SF1">
    <property type="entry name" value="HTH-TYPE TRANSCRIPTIONAL REGULATOR YJDC"/>
    <property type="match status" value="1"/>
</dbReference>
<evidence type="ECO:0000259" key="4">
    <source>
        <dbReference type="Pfam" id="PF00440"/>
    </source>
</evidence>
<dbReference type="Proteomes" id="UP000215999">
    <property type="component" value="Unassembled WGS sequence"/>
</dbReference>
<dbReference type="Gene3D" id="1.10.357.10">
    <property type="entry name" value="Tetracycline Repressor, domain 2"/>
    <property type="match status" value="1"/>
</dbReference>
<dbReference type="SUPFAM" id="SSF46689">
    <property type="entry name" value="Homeodomain-like"/>
    <property type="match status" value="1"/>
</dbReference>
<evidence type="ECO:0000256" key="1">
    <source>
        <dbReference type="ARBA" id="ARBA00023015"/>
    </source>
</evidence>
<keyword evidence="6" id="KW-1185">Reference proteome</keyword>
<dbReference type="EMBL" id="NOIF01000452">
    <property type="protein sequence ID" value="OZS41295.1"/>
    <property type="molecule type" value="Genomic_DNA"/>
</dbReference>
<evidence type="ECO:0000256" key="2">
    <source>
        <dbReference type="ARBA" id="ARBA00023125"/>
    </source>
</evidence>
<reference evidence="5 6" key="1">
    <citation type="journal article" date="2016" name="Antonie Van Leeuwenhoek">
        <title>Photobacterium sanguinicancri sp. nov. isolated from marine animals.</title>
        <authorList>
            <person name="Gomez-Gil B."/>
            <person name="Roque A."/>
            <person name="Rotllant G."/>
            <person name="Romalde J.L."/>
            <person name="Doce A."/>
            <person name="Eggermont M."/>
            <person name="Defoirdt T."/>
        </authorList>
    </citation>
    <scope>NUCLEOTIDE SEQUENCE [LARGE SCALE GENOMIC DNA]</scope>
    <source>
        <strain evidence="5 6">CAIM 1827</strain>
    </source>
</reference>
<feature type="non-terminal residue" evidence="5">
    <location>
        <position position="91"/>
    </location>
</feature>
<keyword evidence="3" id="KW-0804">Transcription</keyword>
<proteinExistence type="predicted"/>
<keyword evidence="2" id="KW-0238">DNA-binding</keyword>
<dbReference type="Pfam" id="PF00440">
    <property type="entry name" value="TetR_N"/>
    <property type="match status" value="1"/>
</dbReference>
<gene>
    <name evidence="5" type="ORF">ASV53_24560</name>
</gene>
<dbReference type="InterPro" id="IPR001647">
    <property type="entry name" value="HTH_TetR"/>
</dbReference>
<evidence type="ECO:0000313" key="5">
    <source>
        <dbReference type="EMBL" id="OZS41295.1"/>
    </source>
</evidence>
<organism evidence="5 6">
    <name type="scientific">Photobacterium sanguinicancri</name>
    <dbReference type="NCBI Taxonomy" id="875932"/>
    <lineage>
        <taxon>Bacteria</taxon>
        <taxon>Pseudomonadati</taxon>
        <taxon>Pseudomonadota</taxon>
        <taxon>Gammaproteobacteria</taxon>
        <taxon>Vibrionales</taxon>
        <taxon>Vibrionaceae</taxon>
        <taxon>Photobacterium</taxon>
    </lineage>
</organism>
<keyword evidence="1" id="KW-0805">Transcription regulation</keyword>
<evidence type="ECO:0000313" key="6">
    <source>
        <dbReference type="Proteomes" id="UP000215999"/>
    </source>
</evidence>
<dbReference type="PANTHER" id="PTHR47506">
    <property type="entry name" value="TRANSCRIPTIONAL REGULATORY PROTEIN"/>
    <property type="match status" value="1"/>
</dbReference>
<sequence>MARTVLDRSDAVLALAGVFRKRGFEGGSLSVIQQETGIGRGSLYHFFPDGKTDMARAVLDQVNDWFEEKIFEPLRTATDPHQAIADMSREV</sequence>
<comment type="caution">
    <text evidence="5">The sequence shown here is derived from an EMBL/GenBank/DDBJ whole genome shotgun (WGS) entry which is preliminary data.</text>
</comment>